<feature type="transmembrane region" description="Helical" evidence="1">
    <location>
        <begin position="89"/>
        <end position="109"/>
    </location>
</feature>
<keyword evidence="2" id="KW-0732">Signal</keyword>
<comment type="caution">
    <text evidence="3">The sequence shown here is derived from an EMBL/GenBank/DDBJ whole genome shotgun (WGS) entry which is preliminary data.</text>
</comment>
<feature type="chain" id="PRO_5019160717" evidence="2">
    <location>
        <begin position="18"/>
        <end position="130"/>
    </location>
</feature>
<dbReference type="AlphaFoldDB" id="A0A427BA53"/>
<evidence type="ECO:0000256" key="1">
    <source>
        <dbReference type="SAM" id="Phobius"/>
    </source>
</evidence>
<evidence type="ECO:0000313" key="4">
    <source>
        <dbReference type="Proteomes" id="UP000287651"/>
    </source>
</evidence>
<feature type="signal peptide" evidence="2">
    <location>
        <begin position="1"/>
        <end position="17"/>
    </location>
</feature>
<evidence type="ECO:0000256" key="2">
    <source>
        <dbReference type="SAM" id="SignalP"/>
    </source>
</evidence>
<accession>A0A427BA53</accession>
<evidence type="ECO:0000313" key="3">
    <source>
        <dbReference type="EMBL" id="RRT85349.1"/>
    </source>
</evidence>
<proteinExistence type="predicted"/>
<sequence length="130" mass="14682">MNLILVFICLFHHLILQVINYVMEKMVLDKPLDGGSSDATIVLGVSMTKTQVPSSGVKQSTKSWPKLMPSIDILCNNQASAAKLSMMKFWFSLIFVLGVLSPEMSLATVRTYMWKKPEDLILNYRVVQTR</sequence>
<reference evidence="3 4" key="1">
    <citation type="journal article" date="2014" name="Agronomy (Basel)">
        <title>A Draft Genome Sequence for Ensete ventricosum, the Drought-Tolerant Tree Against Hunger.</title>
        <authorList>
            <person name="Harrison J."/>
            <person name="Moore K.A."/>
            <person name="Paszkiewicz K."/>
            <person name="Jones T."/>
            <person name="Grant M."/>
            <person name="Ambacheew D."/>
            <person name="Muzemil S."/>
            <person name="Studholme D.J."/>
        </authorList>
    </citation>
    <scope>NUCLEOTIDE SEQUENCE [LARGE SCALE GENOMIC DNA]</scope>
</reference>
<keyword evidence="1" id="KW-1133">Transmembrane helix</keyword>
<dbReference type="Proteomes" id="UP000287651">
    <property type="component" value="Unassembled WGS sequence"/>
</dbReference>
<keyword evidence="1" id="KW-0472">Membrane</keyword>
<protein>
    <submittedName>
        <fullName evidence="3">Uncharacterized protein</fullName>
    </submittedName>
</protein>
<name>A0A427BA53_ENSVE</name>
<keyword evidence="1" id="KW-0812">Transmembrane</keyword>
<organism evidence="3 4">
    <name type="scientific">Ensete ventricosum</name>
    <name type="common">Abyssinian banana</name>
    <name type="synonym">Musa ensete</name>
    <dbReference type="NCBI Taxonomy" id="4639"/>
    <lineage>
        <taxon>Eukaryota</taxon>
        <taxon>Viridiplantae</taxon>
        <taxon>Streptophyta</taxon>
        <taxon>Embryophyta</taxon>
        <taxon>Tracheophyta</taxon>
        <taxon>Spermatophyta</taxon>
        <taxon>Magnoliopsida</taxon>
        <taxon>Liliopsida</taxon>
        <taxon>Zingiberales</taxon>
        <taxon>Musaceae</taxon>
        <taxon>Ensete</taxon>
    </lineage>
</organism>
<dbReference type="EMBL" id="AMZH03000132">
    <property type="protein sequence ID" value="RRT85349.1"/>
    <property type="molecule type" value="Genomic_DNA"/>
</dbReference>
<gene>
    <name evidence="3" type="ORF">B296_00002883</name>
</gene>